<accession>A0A4V4MB30</accession>
<dbReference type="FunFam" id="3.50.50.60:FF:000482">
    <property type="entry name" value="Succinate dehydrogenase complex, subunit A, flavoprotein (Fp)"/>
    <property type="match status" value="1"/>
</dbReference>
<dbReference type="Proteomes" id="UP000306954">
    <property type="component" value="Unassembled WGS sequence"/>
</dbReference>
<evidence type="ECO:0000256" key="21">
    <source>
        <dbReference type="ARBA" id="ARBA00023242"/>
    </source>
</evidence>
<dbReference type="GO" id="GO:0005730">
    <property type="term" value="C:nucleolus"/>
    <property type="evidence" value="ECO:0007669"/>
    <property type="project" value="UniProtKB-SubCell"/>
</dbReference>
<dbReference type="PANTHER" id="PTHR11632">
    <property type="entry name" value="SUCCINATE DEHYDROGENASE 2 FLAVOPROTEIN SUBUNIT"/>
    <property type="match status" value="1"/>
</dbReference>
<keyword evidence="12 26" id="KW-0949">S-adenosyl-L-methionine</keyword>
<evidence type="ECO:0000313" key="30">
    <source>
        <dbReference type="EMBL" id="TIB08323.1"/>
    </source>
</evidence>
<dbReference type="SUPFAM" id="SSF51905">
    <property type="entry name" value="FAD/NAD(P)-binding domain"/>
    <property type="match status" value="1"/>
</dbReference>
<evidence type="ECO:0000256" key="24">
    <source>
        <dbReference type="PIRSR" id="PIRSR611281-3"/>
    </source>
</evidence>
<feature type="compositionally biased region" description="Acidic residues" evidence="28">
    <location>
        <begin position="94"/>
        <end position="107"/>
    </location>
</feature>
<dbReference type="EMBL" id="SPOF01000061">
    <property type="protein sequence ID" value="TIB08323.1"/>
    <property type="molecule type" value="Genomic_DNA"/>
</dbReference>
<dbReference type="FunFam" id="1.20.58.100:FF:000001">
    <property type="entry name" value="Succinate dehydrogenase flavoprotein subunit (SdhA)"/>
    <property type="match status" value="1"/>
</dbReference>
<dbReference type="InterPro" id="IPR030664">
    <property type="entry name" value="SdhA/FrdA/AprA"/>
</dbReference>
<keyword evidence="15" id="KW-0521">NADP</keyword>
<evidence type="ECO:0000256" key="26">
    <source>
        <dbReference type="PROSITE-ProRule" id="PRU01023"/>
    </source>
</evidence>
<evidence type="ECO:0000256" key="18">
    <source>
        <dbReference type="ARBA" id="ARBA00023002"/>
    </source>
</evidence>
<keyword evidence="18 27" id="KW-0560">Oxidoreductase</keyword>
<dbReference type="InterPro" id="IPR027477">
    <property type="entry name" value="Succ_DH/fumarate_Rdtase_cat_sf"/>
</dbReference>
<dbReference type="GO" id="GO:0001510">
    <property type="term" value="P:RNA methylation"/>
    <property type="evidence" value="ECO:0007669"/>
    <property type="project" value="InterPro"/>
</dbReference>
<dbReference type="OrthoDB" id="71672at2759"/>
<comment type="pathway">
    <text evidence="3 27">Carbohydrate metabolism; tricarboxylic acid cycle; fumarate from succinate (eukaryal route): step 1/1.</text>
</comment>
<dbReference type="InterPro" id="IPR023267">
    <property type="entry name" value="RCMT"/>
</dbReference>
<dbReference type="GO" id="GO:0050660">
    <property type="term" value="F:flavin adenine dinucleotide binding"/>
    <property type="evidence" value="ECO:0007669"/>
    <property type="project" value="InterPro"/>
</dbReference>
<dbReference type="FunFam" id="3.40.50.720:FF:000084">
    <property type="entry name" value="Short-chain dehydrogenase reductase"/>
    <property type="match status" value="2"/>
</dbReference>
<dbReference type="Pfam" id="PF02910">
    <property type="entry name" value="Succ_DH_flav_C"/>
    <property type="match status" value="1"/>
</dbReference>
<evidence type="ECO:0000256" key="2">
    <source>
        <dbReference type="ARBA" id="ARBA00004604"/>
    </source>
</evidence>
<dbReference type="Gene3D" id="1.20.58.100">
    <property type="entry name" value="Fumarate reductase/succinate dehydrogenase flavoprotein-like, C-terminal domain"/>
    <property type="match status" value="1"/>
</dbReference>
<evidence type="ECO:0000256" key="7">
    <source>
        <dbReference type="ARBA" id="ARBA00022517"/>
    </source>
</evidence>
<feature type="domain" description="SAM-dependent MTase RsmB/NOP-type" evidence="29">
    <location>
        <begin position="280"/>
        <end position="568"/>
    </location>
</feature>
<dbReference type="Gene3D" id="4.10.80.40">
    <property type="entry name" value="succinate dehydrogenase protein domain"/>
    <property type="match status" value="1"/>
</dbReference>
<evidence type="ECO:0000256" key="20">
    <source>
        <dbReference type="ARBA" id="ARBA00023136"/>
    </source>
</evidence>
<proteinExistence type="inferred from homology"/>
<comment type="caution">
    <text evidence="30">The sequence shown here is derived from an EMBL/GenBank/DDBJ whole genome shotgun (WGS) entry which is preliminary data.</text>
</comment>
<feature type="binding site" evidence="26">
    <location>
        <begin position="372"/>
        <end position="378"/>
    </location>
    <ligand>
        <name>S-adenosyl-L-methionine</name>
        <dbReference type="ChEBI" id="CHEBI:59789"/>
    </ligand>
</feature>
<comment type="subcellular location">
    <subcellularLocation>
        <location evidence="1 27">Mitochondrion inner membrane</location>
        <topology evidence="1 27">Peripheral membrane protein</topology>
        <orientation evidence="1 27">Matrix side</orientation>
    </subcellularLocation>
    <subcellularLocation>
        <location evidence="2">Nucleus</location>
        <location evidence="2">Nucleolus</location>
    </subcellularLocation>
</comment>
<dbReference type="GO" id="GO:0008177">
    <property type="term" value="F:succinate dehydrogenase (quinone) activity"/>
    <property type="evidence" value="ECO:0007669"/>
    <property type="project" value="UniProtKB-EC"/>
</dbReference>
<dbReference type="Gene3D" id="3.40.50.720">
    <property type="entry name" value="NAD(P)-binding Rossmann-like Domain"/>
    <property type="match status" value="2"/>
</dbReference>
<dbReference type="InterPro" id="IPR036291">
    <property type="entry name" value="NAD(P)-bd_dom_sf"/>
</dbReference>
<dbReference type="Gene3D" id="3.90.700.10">
    <property type="entry name" value="Succinate dehydrogenase/fumarate reductase flavoprotein, catalytic domain"/>
    <property type="match status" value="1"/>
</dbReference>
<feature type="binding site" evidence="24">
    <location>
        <begin position="1071"/>
        <end position="1072"/>
    </location>
    <ligand>
        <name>FAD</name>
        <dbReference type="ChEBI" id="CHEBI:57692"/>
    </ligand>
</feature>
<comment type="cofactor">
    <cofactor evidence="24">
        <name>FAD</name>
        <dbReference type="ChEBI" id="CHEBI:57692"/>
    </cofactor>
    <text evidence="24">Flavinylated by SdhE, about 5% flavinylation occurs in the absence of SdhE.</text>
</comment>
<feature type="region of interest" description="Disordered" evidence="28">
    <location>
        <begin position="1092"/>
        <end position="1122"/>
    </location>
</feature>
<dbReference type="Gene3D" id="3.40.50.150">
    <property type="entry name" value="Vaccinia Virus protein VP39"/>
    <property type="match status" value="1"/>
</dbReference>
<dbReference type="InterPro" id="IPR011281">
    <property type="entry name" value="Succ_DH_flav_su_fwd"/>
</dbReference>
<feature type="compositionally biased region" description="Low complexity" evidence="28">
    <location>
        <begin position="81"/>
        <end position="93"/>
    </location>
</feature>
<gene>
    <name evidence="30" type="ORF">E3P90_03726</name>
</gene>
<evidence type="ECO:0000256" key="5">
    <source>
        <dbReference type="ARBA" id="ARBA00008040"/>
    </source>
</evidence>
<feature type="binding site" evidence="26">
    <location>
        <position position="423"/>
    </location>
    <ligand>
        <name>S-adenosyl-L-methionine</name>
        <dbReference type="ChEBI" id="CHEBI:59789"/>
    </ligand>
</feature>
<dbReference type="InterPro" id="IPR036188">
    <property type="entry name" value="FAD/NAD-bd_sf"/>
</dbReference>
<feature type="region of interest" description="Disordered" evidence="28">
    <location>
        <begin position="578"/>
        <end position="640"/>
    </location>
</feature>
<reference evidence="30 31" key="1">
    <citation type="submission" date="2019-03" db="EMBL/GenBank/DDBJ databases">
        <title>Sequencing 23 genomes of Wallemia ichthyophaga.</title>
        <authorList>
            <person name="Gostincar C."/>
        </authorList>
    </citation>
    <scope>NUCLEOTIDE SEQUENCE [LARGE SCALE GENOMIC DNA]</scope>
    <source>
        <strain evidence="30 31">EXF-8621</strain>
    </source>
</reference>
<dbReference type="InterPro" id="IPR002347">
    <property type="entry name" value="SDR_fam"/>
</dbReference>
<dbReference type="InterPro" id="IPR020904">
    <property type="entry name" value="Sc_DH/Rdtase_CS"/>
</dbReference>
<evidence type="ECO:0000256" key="4">
    <source>
        <dbReference type="ARBA" id="ARBA00007494"/>
    </source>
</evidence>
<evidence type="ECO:0000256" key="16">
    <source>
        <dbReference type="ARBA" id="ARBA00022884"/>
    </source>
</evidence>
<keyword evidence="21" id="KW-0539">Nucleus</keyword>
<dbReference type="InterPro" id="IPR049560">
    <property type="entry name" value="MeTrfase_RsmB-F_NOP2_cat"/>
</dbReference>
<keyword evidence="6 27" id="KW-0813">Transport</keyword>
<dbReference type="SUPFAM" id="SSF46977">
    <property type="entry name" value="Succinate dehydrogenase/fumarate reductase flavoprotein C-terminal domain"/>
    <property type="match status" value="1"/>
</dbReference>
<evidence type="ECO:0000256" key="28">
    <source>
        <dbReference type="SAM" id="MobiDB-lite"/>
    </source>
</evidence>
<dbReference type="PROSITE" id="PS51686">
    <property type="entry name" value="SAM_MT_RSMB_NOP"/>
    <property type="match status" value="1"/>
</dbReference>
<evidence type="ECO:0000256" key="9">
    <source>
        <dbReference type="ARBA" id="ARBA00022603"/>
    </source>
</evidence>
<evidence type="ECO:0000256" key="13">
    <source>
        <dbReference type="ARBA" id="ARBA00022792"/>
    </source>
</evidence>
<dbReference type="Pfam" id="PF01189">
    <property type="entry name" value="Methyltr_RsmB-F"/>
    <property type="match status" value="1"/>
</dbReference>
<dbReference type="FunFam" id="3.30.70.1170:FF:000001">
    <property type="entry name" value="Ribosomal RNA methyltransferase Nop2"/>
    <property type="match status" value="1"/>
</dbReference>
<keyword evidence="10 24" id="KW-0285">Flavoprotein</keyword>
<dbReference type="InterPro" id="IPR003953">
    <property type="entry name" value="FAD-dep_OxRdtase_2_FAD-bd"/>
</dbReference>
<evidence type="ECO:0000256" key="14">
    <source>
        <dbReference type="ARBA" id="ARBA00022827"/>
    </source>
</evidence>
<comment type="similarity">
    <text evidence="5 27">Belongs to the FAD-dependent oxidoreductase 2 family. FRD/SDH subfamily.</text>
</comment>
<evidence type="ECO:0000256" key="6">
    <source>
        <dbReference type="ARBA" id="ARBA00022448"/>
    </source>
</evidence>
<dbReference type="GO" id="GO:0006396">
    <property type="term" value="P:RNA processing"/>
    <property type="evidence" value="ECO:0007669"/>
    <property type="project" value="InterPro"/>
</dbReference>
<dbReference type="NCBIfam" id="TIGR01816">
    <property type="entry name" value="sdhA_forward"/>
    <property type="match status" value="1"/>
</dbReference>
<dbReference type="CDD" id="cd05353">
    <property type="entry name" value="hydroxyacyl-CoA-like_DH_SDR_c-like"/>
    <property type="match status" value="1"/>
</dbReference>
<dbReference type="SUPFAM" id="SSF53335">
    <property type="entry name" value="S-adenosyl-L-methionine-dependent methyltransferases"/>
    <property type="match status" value="1"/>
</dbReference>
<dbReference type="NCBIfam" id="TIGR01812">
    <property type="entry name" value="sdhA_frdA_Gneg"/>
    <property type="match status" value="1"/>
</dbReference>
<name>A0A4V4MB30_WALIC</name>
<keyword evidence="9 26" id="KW-0489">Methyltransferase</keyword>
<sequence length="1850" mass="201000">MGRKSKQKQQDPVPHQPRQAHGTRVTKRKAKDAALDTSNKKSKQVNQAKQPRKPKQPSSSPSIHSEDEQDEQDASDDASEASESASDNLQDLQGSDDDDEFDLDASDADAPQNPPQQLVFSDQDDSEDGSQDSDADSDSDEQSDVQGAEPRREKLSAKKSKKLDQEALLEAADAEAEMIRTNIAGLEPNEMGEVDDDMVLPTQEDKEREATEGADAQTVYGRIRDIVRILGDFHRFKAANRSRADYTDQLVADIASYYGYTPFLAEKLFSMFSPDESIAFFDANETPRPVTIRANTLKTRRRDLAQALINRGVSLEPIGKWTKVGLQIFDSSVPVGATPEYLAGHYMLQSPSSFLPVMALDPKTNERVLDMASAPGGKTSYMSALMQNTGVVFANDANASRTKSLSANVHRLGCKNVVVCSYDGRQFPKVIGGFDRVLLDAPCSGTGVVSKDQSVKVNKTERDFALLSHLQKQLILCAIDSINTKSSTGGYVVYSTCSVTVEEDEGVVDYALKKRPNVKLVHTGLEFGVEGFTNIGGKKFHKDMHLTRRFYPHVHNMEGFFVSKLHVLPRAVVKNKLAQQEKNDADDTGVLVDDDEDEKEAGDVTFNDDEDKQLMQKNQRRQQKAKGIKPSKPTTKRAFSTSAVVSRVVATDPVKAKHAENNGFAASNYPVIDHEYDAVVVGAGGSGLRAAFGLAEAGHKTACITKLFPTRSHTVAAQGGINAALGNMTKDDWRWHMYDTVKGSDWLGDQDAIHYMCREAPRTVVELEHYGVPFSRTADGKIYQRAFGGQSLEYGKGGQAYRCAAAADRTGHALLHTLYGQSLRHDTNFFIEYFALDLIMEDGECVGVMALNMEDGTLHRFRSHNTVLATGGYGRSYFSCTSAHTCTGDGNAMVSRAGLPLQDLEFVQFHPTGIYGAGCLITEGSRGEGGYLLNSEGERFMERYAPTAKDLASRDVVSRSMTIEIREGRGVGPEKDHCYLQLSHLPPDVLHERLPGISETAAIFSGVDVTKEPIPVLPTVHYNMGGIPTKWTGEVLSIDEQGKDKVVPGLYAAGEAACVSVHGANRLGANSLLDIVVFGRACANHIRDNNEAGKPHKKISENAGMGSIENLDKVRNSTGPKSTADIRLDMQKVMQSDAAVFRTDQSLQEGVEKMKKVYDSYAQIGLSDRSMIWNTDLVESLELTNLLQCAMQTIVAAANRKESRGAHAREDFSERDDEKWMKHTLTFQPDVESNNVDLTYRAVEGETLDEKLFKDKVAIITGAGGGLGRCYARLLAQHGAKVVVNDVSLDAADKVVAEIKQTGGVAIADSHSVTDGANVIQSALSAFGTLHILINNAGILRDRSFAKMSDKEWDQVIDIHLTGSFSCSKAAWPVFRKQKFGRIINTASAAGLYGNRGQANYSAAKMGLTAFSKTLAIEGAKYNIRANTVVPMAKSAMTETVLPVDILEKLLPEAVAPFVAFLCLPDEAGSPESGPITGRVFEVGAGYCTELRWERAKGHIFKPDDSFTPSAVKAQWHNVMDFNQGREYPKRVEDSHGKIEEVTKMAPKMPSNTQAEPAVRFDKQTVIITGSGAGLGRIYALMFASLGGNVVVNDVSEQAAQGVVNEIKGGGKGDAVAVVTSAEDGDALVNAAINSFGRIDALVANAGILRDKSFAGMTKPEWDAVLAVHLRGTYKSIKAVYPLFQKQGYGRIVTTASGVSLHGNFGQANYSSAKAAIIGLTRSVAIEGEKYGILANAIVPTAGTAMTATVWPEEMIKIFKPDYVAPIVGYLVSKDNGDTGLVVEVAAGWSAAIRYQRGGGHRFDGARYAPEDVAMNWKRIAGFEDGRAHYPTSTADSLMKFLESAKEAKL</sequence>
<keyword evidence="19" id="KW-0496">Mitochondrion</keyword>
<feature type="binding site" evidence="23">
    <location>
        <position position="1021"/>
    </location>
    <ligand>
        <name>substrate</name>
    </ligand>
</feature>
<keyword evidence="17 27" id="KW-0249">Electron transport</keyword>
<feature type="region of interest" description="Disordered" evidence="28">
    <location>
        <begin position="1"/>
        <end position="162"/>
    </location>
</feature>
<keyword evidence="16 26" id="KW-0694">RNA-binding</keyword>
<dbReference type="InterPro" id="IPR014006">
    <property type="entry name" value="Succ_Dhase_FrdA_Gneg"/>
</dbReference>
<feature type="active site" description="Nucleophile" evidence="26">
    <location>
        <position position="497"/>
    </location>
</feature>
<keyword evidence="13" id="KW-0999">Mitochondrion inner membrane</keyword>
<feature type="modified residue" description="Tele-8alpha-FAD histidine" evidence="25">
    <location>
        <position position="713"/>
    </location>
</feature>
<dbReference type="GO" id="GO:0003723">
    <property type="term" value="F:RNA binding"/>
    <property type="evidence" value="ECO:0007669"/>
    <property type="project" value="UniProtKB-UniRule"/>
</dbReference>
<keyword evidence="8 27" id="KW-0816">Tricarboxylic acid cycle</keyword>
<dbReference type="GO" id="GO:0006099">
    <property type="term" value="P:tricarboxylic acid cycle"/>
    <property type="evidence" value="ECO:0007669"/>
    <property type="project" value="UniProtKB-UniPathway"/>
</dbReference>
<evidence type="ECO:0000256" key="22">
    <source>
        <dbReference type="PIRSR" id="PIRSR611281-1"/>
    </source>
</evidence>
<keyword evidence="14 24" id="KW-0274">FAD</keyword>
<dbReference type="PRINTS" id="PR02012">
    <property type="entry name" value="RCMTNOP2"/>
</dbReference>
<dbReference type="InterPro" id="IPR015939">
    <property type="entry name" value="Fum_Rdtase/Succ_DH_flav-like_C"/>
</dbReference>
<evidence type="ECO:0000259" key="29">
    <source>
        <dbReference type="PROSITE" id="PS51686"/>
    </source>
</evidence>
<keyword evidence="20 27" id="KW-0472">Membrane</keyword>
<dbReference type="Pfam" id="PF00890">
    <property type="entry name" value="FAD_binding_2"/>
    <property type="match status" value="1"/>
</dbReference>
<feature type="binding site" evidence="23">
    <location>
        <position position="922"/>
    </location>
    <ligand>
        <name>substrate</name>
    </ligand>
</feature>
<dbReference type="InterPro" id="IPR018314">
    <property type="entry name" value="RsmB/NOL1/NOP2-like_CS"/>
</dbReference>
<dbReference type="GO" id="GO:0006121">
    <property type="term" value="P:mitochondrial electron transport, succinate to ubiquinone"/>
    <property type="evidence" value="ECO:0007669"/>
    <property type="project" value="TreeGrafter"/>
</dbReference>
<feature type="binding site" evidence="24">
    <location>
        <begin position="682"/>
        <end position="687"/>
    </location>
    <ligand>
        <name>FAD</name>
        <dbReference type="ChEBI" id="CHEBI:57692"/>
    </ligand>
</feature>
<evidence type="ECO:0000256" key="1">
    <source>
        <dbReference type="ARBA" id="ARBA00004443"/>
    </source>
</evidence>
<dbReference type="EC" id="1.3.5.1" evidence="27"/>
<keyword evidence="27" id="KW-0809">Transit peptide</keyword>
<feature type="binding site" evidence="24">
    <location>
        <begin position="705"/>
        <end position="720"/>
    </location>
    <ligand>
        <name>FAD</name>
        <dbReference type="ChEBI" id="CHEBI:57692"/>
    </ligand>
</feature>
<evidence type="ECO:0000256" key="10">
    <source>
        <dbReference type="ARBA" id="ARBA00022630"/>
    </source>
</evidence>
<feature type="active site" description="Proton acceptor" evidence="22">
    <location>
        <position position="954"/>
    </location>
</feature>
<feature type="compositionally biased region" description="Basic residues" evidence="28">
    <location>
        <begin position="618"/>
        <end position="629"/>
    </location>
</feature>
<dbReference type="InterPro" id="IPR037099">
    <property type="entry name" value="Fum_R/Succ_DH_flav-like_C_sf"/>
</dbReference>
<dbReference type="Gene3D" id="3.50.50.60">
    <property type="entry name" value="FAD/NAD(P)-binding domain"/>
    <property type="match status" value="1"/>
</dbReference>
<feature type="compositionally biased region" description="Acidic residues" evidence="28">
    <location>
        <begin position="67"/>
        <end position="80"/>
    </location>
</feature>
<dbReference type="InterPro" id="IPR003952">
    <property type="entry name" value="FRD_SDH_FAD_BS"/>
</dbReference>
<organism evidence="30 31">
    <name type="scientific">Wallemia ichthyophaga</name>
    <dbReference type="NCBI Taxonomy" id="245174"/>
    <lineage>
        <taxon>Eukaryota</taxon>
        <taxon>Fungi</taxon>
        <taxon>Dikarya</taxon>
        <taxon>Basidiomycota</taxon>
        <taxon>Wallemiomycotina</taxon>
        <taxon>Wallemiomycetes</taxon>
        <taxon>Wallemiales</taxon>
        <taxon>Wallemiaceae</taxon>
        <taxon>Wallemia</taxon>
    </lineage>
</organism>
<dbReference type="PANTHER" id="PTHR11632:SF51">
    <property type="entry name" value="SUCCINATE DEHYDROGENASE [UBIQUINONE] FLAVOPROTEIN SUBUNIT, MITOCHONDRIAL"/>
    <property type="match status" value="1"/>
</dbReference>
<protein>
    <recommendedName>
        <fullName evidence="27">Succinate dehydrogenase [ubiquinone] flavoprotein subunit, mitochondrial</fullName>
        <ecNumber evidence="27">1.3.5.1</ecNumber>
    </recommendedName>
</protein>
<feature type="binding site" evidence="26">
    <location>
        <position position="440"/>
    </location>
    <ligand>
        <name>S-adenosyl-L-methionine</name>
        <dbReference type="ChEBI" id="CHEBI:59789"/>
    </ligand>
</feature>
<evidence type="ECO:0000256" key="17">
    <source>
        <dbReference type="ARBA" id="ARBA00022982"/>
    </source>
</evidence>
<dbReference type="InterPro" id="IPR029063">
    <property type="entry name" value="SAM-dependent_MTases_sf"/>
</dbReference>
<dbReference type="FunFam" id="3.90.700.10:FF:000001">
    <property type="entry name" value="Mitochondrial succinate dehydrogenase flavoprotein subunit"/>
    <property type="match status" value="1"/>
</dbReference>
<dbReference type="GO" id="GO:0008757">
    <property type="term" value="F:S-adenosylmethionine-dependent methyltransferase activity"/>
    <property type="evidence" value="ECO:0007669"/>
    <property type="project" value="InterPro"/>
</dbReference>
<dbReference type="NCBIfam" id="TIGR00446">
    <property type="entry name" value="nop2p"/>
    <property type="match status" value="1"/>
</dbReference>
<dbReference type="PROSITE" id="PS00061">
    <property type="entry name" value="ADH_SHORT"/>
    <property type="match status" value="2"/>
</dbReference>
<evidence type="ECO:0000256" key="25">
    <source>
        <dbReference type="PIRSR" id="PIRSR611281-4"/>
    </source>
</evidence>
<evidence type="ECO:0000256" key="11">
    <source>
        <dbReference type="ARBA" id="ARBA00022679"/>
    </source>
</evidence>
<comment type="catalytic activity">
    <reaction evidence="27">
        <text>a quinone + succinate = fumarate + a quinol</text>
        <dbReference type="Rhea" id="RHEA:40523"/>
        <dbReference type="ChEBI" id="CHEBI:24646"/>
        <dbReference type="ChEBI" id="CHEBI:29806"/>
        <dbReference type="ChEBI" id="CHEBI:30031"/>
        <dbReference type="ChEBI" id="CHEBI:132124"/>
        <dbReference type="EC" id="1.3.5.1"/>
    </reaction>
</comment>
<evidence type="ECO:0000256" key="3">
    <source>
        <dbReference type="ARBA" id="ARBA00004788"/>
    </source>
</evidence>
<evidence type="ECO:0000256" key="15">
    <source>
        <dbReference type="ARBA" id="ARBA00022857"/>
    </source>
</evidence>
<dbReference type="GO" id="GO:0008173">
    <property type="term" value="F:RNA methyltransferase activity"/>
    <property type="evidence" value="ECO:0007669"/>
    <property type="project" value="InterPro"/>
</dbReference>
<dbReference type="SMART" id="SM00822">
    <property type="entry name" value="PKS_KR"/>
    <property type="match status" value="1"/>
</dbReference>
<dbReference type="PROSITE" id="PS01153">
    <property type="entry name" value="NOL1_NOP2_SUN"/>
    <property type="match status" value="1"/>
</dbReference>
<keyword evidence="11 26" id="KW-0808">Transferase</keyword>
<evidence type="ECO:0000256" key="19">
    <source>
        <dbReference type="ARBA" id="ARBA00023128"/>
    </source>
</evidence>
<feature type="compositionally biased region" description="Acidic residues" evidence="28">
    <location>
        <begin position="122"/>
        <end position="143"/>
    </location>
</feature>
<dbReference type="Pfam" id="PF00106">
    <property type="entry name" value="adh_short"/>
    <property type="match status" value="2"/>
</dbReference>
<dbReference type="SUPFAM" id="SSF56425">
    <property type="entry name" value="Succinate dehydrogenase/fumarate reductase flavoprotein, catalytic domain"/>
    <property type="match status" value="1"/>
</dbReference>
<keyword evidence="7" id="KW-0690">Ribosome biogenesis</keyword>
<evidence type="ECO:0000313" key="31">
    <source>
        <dbReference type="Proteomes" id="UP000306954"/>
    </source>
</evidence>
<feature type="binding site" evidence="26">
    <location>
        <position position="396"/>
    </location>
    <ligand>
        <name>S-adenosyl-L-methionine</name>
        <dbReference type="ChEBI" id="CHEBI:59789"/>
    </ligand>
</feature>
<evidence type="ECO:0000256" key="12">
    <source>
        <dbReference type="ARBA" id="ARBA00022691"/>
    </source>
</evidence>
<dbReference type="SUPFAM" id="SSF51735">
    <property type="entry name" value="NAD(P)-binding Rossmann-fold domains"/>
    <property type="match status" value="2"/>
</dbReference>
<evidence type="ECO:0000256" key="27">
    <source>
        <dbReference type="RuleBase" id="RU362051"/>
    </source>
</evidence>
<dbReference type="GO" id="GO:0005743">
    <property type="term" value="C:mitochondrial inner membrane"/>
    <property type="evidence" value="ECO:0007669"/>
    <property type="project" value="UniProtKB-SubCell"/>
</dbReference>
<dbReference type="UniPathway" id="UPA00223">
    <property type="reaction ID" value="UER01006"/>
</dbReference>
<dbReference type="InterPro" id="IPR011023">
    <property type="entry name" value="Nop2p"/>
</dbReference>
<dbReference type="Gene3D" id="3.30.70.1170">
    <property type="entry name" value="Sun protein, domain 3"/>
    <property type="match status" value="1"/>
</dbReference>
<feature type="binding site" evidence="24">
    <location>
        <position position="889"/>
    </location>
    <ligand>
        <name>FAD</name>
        <dbReference type="ChEBI" id="CHEBI:57692"/>
    </ligand>
</feature>
<feature type="compositionally biased region" description="Acidic residues" evidence="28">
    <location>
        <begin position="586"/>
        <end position="611"/>
    </location>
</feature>
<feature type="binding site" evidence="23">
    <location>
        <position position="1066"/>
    </location>
    <ligand>
        <name>substrate</name>
    </ligand>
</feature>
<dbReference type="PRINTS" id="PR02008">
    <property type="entry name" value="RCMTFAMILY"/>
</dbReference>
<dbReference type="GO" id="GO:0042254">
    <property type="term" value="P:ribosome biogenesis"/>
    <property type="evidence" value="ECO:0007669"/>
    <property type="project" value="UniProtKB-KW"/>
</dbReference>
<dbReference type="PROSITE" id="PS00504">
    <property type="entry name" value="FRD_SDH_FAD_BINDING"/>
    <property type="match status" value="1"/>
</dbReference>
<feature type="binding site" evidence="23">
    <location>
        <position position="910"/>
    </location>
    <ligand>
        <name>substrate</name>
    </ligand>
</feature>
<evidence type="ECO:0000256" key="23">
    <source>
        <dbReference type="PIRSR" id="PIRSR611281-2"/>
    </source>
</evidence>
<evidence type="ECO:0000256" key="8">
    <source>
        <dbReference type="ARBA" id="ARBA00022532"/>
    </source>
</evidence>
<comment type="function">
    <text evidence="27">Flavoprotein (FP) subunit of succinate dehydrogenase (SDH) that is involved in complex II of the mitochondrial electron transport chain and is responsible for transferring electrons from succinate to ubiquinone (coenzyme Q).</text>
</comment>
<feature type="binding site" evidence="24">
    <location>
        <position position="1055"/>
    </location>
    <ligand>
        <name>FAD</name>
        <dbReference type="ChEBI" id="CHEBI:57692"/>
    </ligand>
</feature>
<dbReference type="InterPro" id="IPR001678">
    <property type="entry name" value="MeTrfase_RsmB-F_NOP2_dom"/>
</dbReference>
<dbReference type="InterPro" id="IPR023273">
    <property type="entry name" value="RCMT_NOP2"/>
</dbReference>
<dbReference type="GO" id="GO:0009055">
    <property type="term" value="F:electron transfer activity"/>
    <property type="evidence" value="ECO:0007669"/>
    <property type="project" value="TreeGrafter"/>
</dbReference>
<dbReference type="InterPro" id="IPR057326">
    <property type="entry name" value="KR_dom"/>
</dbReference>
<comment type="similarity">
    <text evidence="4 26">Belongs to the class I-like SAM-binding methyltransferase superfamily. RsmB/NOP family.</text>
</comment>